<reference evidence="5" key="1">
    <citation type="submission" date="2020-09" db="EMBL/GenBank/DDBJ databases">
        <title>Genome sequence of Vibrio parahaemolyticus isolates.</title>
        <authorList>
            <person name="Hammerl J.A."/>
            <person name="Strauch E."/>
        </authorList>
    </citation>
    <scope>NUCLEOTIDE SEQUENCE</scope>
    <source>
        <strain evidence="5">17-VB00146</strain>
    </source>
</reference>
<protein>
    <submittedName>
        <fullName evidence="5">BON domain-containing protein</fullName>
    </submittedName>
</protein>
<dbReference type="EMBL" id="JACVHL010000009">
    <property type="protein sequence ID" value="MCC3805498.1"/>
    <property type="molecule type" value="Genomic_DNA"/>
</dbReference>
<dbReference type="InterPro" id="IPR007055">
    <property type="entry name" value="BON_dom"/>
</dbReference>
<feature type="chain" id="PRO_5040374670" evidence="3">
    <location>
        <begin position="26"/>
        <end position="225"/>
    </location>
</feature>
<dbReference type="RefSeq" id="WP_222133419.1">
    <property type="nucleotide sequence ID" value="NZ_CP064041.1"/>
</dbReference>
<feature type="signal peptide" evidence="3">
    <location>
        <begin position="1"/>
        <end position="25"/>
    </location>
</feature>
<keyword evidence="1 3" id="KW-0732">Signal</keyword>
<dbReference type="Gene3D" id="3.30.1340.30">
    <property type="match status" value="1"/>
</dbReference>
<feature type="region of interest" description="Disordered" evidence="2">
    <location>
        <begin position="194"/>
        <end position="225"/>
    </location>
</feature>
<comment type="caution">
    <text evidence="5">The sequence shown here is derived from an EMBL/GenBank/DDBJ whole genome shotgun (WGS) entry which is preliminary data.</text>
</comment>
<evidence type="ECO:0000256" key="2">
    <source>
        <dbReference type="SAM" id="MobiDB-lite"/>
    </source>
</evidence>
<dbReference type="PROSITE" id="PS51257">
    <property type="entry name" value="PROKAR_LIPOPROTEIN"/>
    <property type="match status" value="1"/>
</dbReference>
<evidence type="ECO:0000256" key="1">
    <source>
        <dbReference type="ARBA" id="ARBA00022729"/>
    </source>
</evidence>
<dbReference type="Proteomes" id="UP000726777">
    <property type="component" value="Unassembled WGS sequence"/>
</dbReference>
<evidence type="ECO:0000313" key="6">
    <source>
        <dbReference type="Proteomes" id="UP000726777"/>
    </source>
</evidence>
<dbReference type="PANTHER" id="PTHR34606">
    <property type="entry name" value="BON DOMAIN-CONTAINING PROTEIN"/>
    <property type="match status" value="1"/>
</dbReference>
<evidence type="ECO:0000259" key="4">
    <source>
        <dbReference type="PROSITE" id="PS50914"/>
    </source>
</evidence>
<feature type="compositionally biased region" description="Low complexity" evidence="2">
    <location>
        <begin position="201"/>
        <end position="211"/>
    </location>
</feature>
<evidence type="ECO:0000313" key="5">
    <source>
        <dbReference type="EMBL" id="MCC3805498.1"/>
    </source>
</evidence>
<sequence length="225" mass="24333">MIRSLIILCTILSLSGCAGLFIAGAATTANVVTDTRTTKQIWQDNNIEFEVAAIGNKEPFKGHARVVASSYNGTVVLMGQAPTQDLINQIEQRARAIDGVKTIHNQIKAKEPLSVTQISNDSWITTKVKSALLTDSDLNGVKVKVITEDGDVFLFGYVTAQQGERATEISRNISGVKQVIKGFQYGDAEPVKVDLPSDGVTTQTQTQTQTQDDSDPDVETFTISD</sequence>
<gene>
    <name evidence="5" type="ORF">IB292_10645</name>
</gene>
<feature type="domain" description="BON" evidence="4">
    <location>
        <begin position="120"/>
        <end position="187"/>
    </location>
</feature>
<dbReference type="InterPro" id="IPR051686">
    <property type="entry name" value="Lipoprotein_DolP"/>
</dbReference>
<feature type="domain" description="BON" evidence="4">
    <location>
        <begin position="43"/>
        <end position="111"/>
    </location>
</feature>
<dbReference type="PANTHER" id="PTHR34606:SF4">
    <property type="entry name" value="OUTER MEMBRANE LIPOPROTEIN DOLP"/>
    <property type="match status" value="1"/>
</dbReference>
<dbReference type="AlphaFoldDB" id="A0A9Q3YJ28"/>
<evidence type="ECO:0000256" key="3">
    <source>
        <dbReference type="SAM" id="SignalP"/>
    </source>
</evidence>
<proteinExistence type="predicted"/>
<dbReference type="PROSITE" id="PS50914">
    <property type="entry name" value="BON"/>
    <property type="match status" value="2"/>
</dbReference>
<dbReference type="Pfam" id="PF04972">
    <property type="entry name" value="BON"/>
    <property type="match status" value="2"/>
</dbReference>
<name>A0A9Q3YJ28_VIBPH</name>
<dbReference type="InterPro" id="IPR014004">
    <property type="entry name" value="Transpt-assoc_nodulatn_dom_bac"/>
</dbReference>
<dbReference type="SMART" id="SM00749">
    <property type="entry name" value="BON"/>
    <property type="match status" value="2"/>
</dbReference>
<organism evidence="5 6">
    <name type="scientific">Vibrio parahaemolyticus</name>
    <dbReference type="NCBI Taxonomy" id="670"/>
    <lineage>
        <taxon>Bacteria</taxon>
        <taxon>Pseudomonadati</taxon>
        <taxon>Pseudomonadota</taxon>
        <taxon>Gammaproteobacteria</taxon>
        <taxon>Vibrionales</taxon>
        <taxon>Vibrionaceae</taxon>
        <taxon>Vibrio</taxon>
    </lineage>
</organism>
<accession>A0A9Q3YJ28</accession>